<protein>
    <submittedName>
        <fullName evidence="3">Type II CAAX endopeptidase family protein</fullName>
    </submittedName>
</protein>
<evidence type="ECO:0000259" key="2">
    <source>
        <dbReference type="Pfam" id="PF02517"/>
    </source>
</evidence>
<comment type="caution">
    <text evidence="3">The sequence shown here is derived from an EMBL/GenBank/DDBJ whole genome shotgun (WGS) entry which is preliminary data.</text>
</comment>
<keyword evidence="4" id="KW-1185">Reference proteome</keyword>
<feature type="domain" description="CAAX prenyl protease 2/Lysostaphin resistance protein A-like" evidence="2">
    <location>
        <begin position="107"/>
        <end position="191"/>
    </location>
</feature>
<keyword evidence="1" id="KW-0812">Transmembrane</keyword>
<name>A0ABP4EBL0_9ACTN</name>
<feature type="transmembrane region" description="Helical" evidence="1">
    <location>
        <begin position="180"/>
        <end position="203"/>
    </location>
</feature>
<evidence type="ECO:0000313" key="3">
    <source>
        <dbReference type="EMBL" id="GAA1096439.1"/>
    </source>
</evidence>
<feature type="transmembrane region" description="Helical" evidence="1">
    <location>
        <begin position="137"/>
        <end position="168"/>
    </location>
</feature>
<keyword evidence="1" id="KW-0472">Membrane</keyword>
<organism evidence="3 4">
    <name type="scientific">Nocardioides dubius</name>
    <dbReference type="NCBI Taxonomy" id="317019"/>
    <lineage>
        <taxon>Bacteria</taxon>
        <taxon>Bacillati</taxon>
        <taxon>Actinomycetota</taxon>
        <taxon>Actinomycetes</taxon>
        <taxon>Propionibacteriales</taxon>
        <taxon>Nocardioidaceae</taxon>
        <taxon>Nocardioides</taxon>
    </lineage>
</organism>
<evidence type="ECO:0000256" key="1">
    <source>
        <dbReference type="SAM" id="Phobius"/>
    </source>
</evidence>
<proteinExistence type="predicted"/>
<dbReference type="RefSeq" id="WP_343992221.1">
    <property type="nucleotide sequence ID" value="NZ_BAAALG010000003.1"/>
</dbReference>
<feature type="transmembrane region" description="Helical" evidence="1">
    <location>
        <begin position="107"/>
        <end position="125"/>
    </location>
</feature>
<accession>A0ABP4EBL0</accession>
<evidence type="ECO:0000313" key="4">
    <source>
        <dbReference type="Proteomes" id="UP001501581"/>
    </source>
</evidence>
<dbReference type="Pfam" id="PF02517">
    <property type="entry name" value="Rce1-like"/>
    <property type="match status" value="1"/>
</dbReference>
<keyword evidence="1" id="KW-1133">Transmembrane helix</keyword>
<dbReference type="EMBL" id="BAAALG010000003">
    <property type="protein sequence ID" value="GAA1096439.1"/>
    <property type="molecule type" value="Genomic_DNA"/>
</dbReference>
<reference evidence="4" key="1">
    <citation type="journal article" date="2019" name="Int. J. Syst. Evol. Microbiol.">
        <title>The Global Catalogue of Microorganisms (GCM) 10K type strain sequencing project: providing services to taxonomists for standard genome sequencing and annotation.</title>
        <authorList>
            <consortium name="The Broad Institute Genomics Platform"/>
            <consortium name="The Broad Institute Genome Sequencing Center for Infectious Disease"/>
            <person name="Wu L."/>
            <person name="Ma J."/>
        </authorList>
    </citation>
    <scope>NUCLEOTIDE SEQUENCE [LARGE SCALE GENOMIC DNA]</scope>
    <source>
        <strain evidence="4">JCM 13008</strain>
    </source>
</reference>
<feature type="transmembrane region" description="Helical" evidence="1">
    <location>
        <begin position="65"/>
        <end position="87"/>
    </location>
</feature>
<dbReference type="InterPro" id="IPR003675">
    <property type="entry name" value="Rce1/LyrA-like_dom"/>
</dbReference>
<feature type="transmembrane region" description="Helical" evidence="1">
    <location>
        <begin position="30"/>
        <end position="53"/>
    </location>
</feature>
<gene>
    <name evidence="3" type="ORF">GCM10009668_11350</name>
</gene>
<sequence>MSRAQAVALATLVLGTGALAVLLRLEPGDPFFVAGGLAVALLWVGGALAAGGVRVAHDGTTLRAALLGVGAGAAAAGVCLAAGFVVAHVEVLREPASDVLDHARADTALVVAMALVNAIAEEIFFRGALYDAVPRRLAITLTTAAYALTTLGSGVLLLTVAAVLLGLITAGLRRLTGGVLAPVLTHLTWSVAMITLLPDVLAIGR</sequence>
<dbReference type="Proteomes" id="UP001501581">
    <property type="component" value="Unassembled WGS sequence"/>
</dbReference>